<dbReference type="InterPro" id="IPR004090">
    <property type="entry name" value="Chemotax_Me-accpt_rcpt"/>
</dbReference>
<keyword evidence="4" id="KW-0812">Transmembrane</keyword>
<feature type="transmembrane region" description="Helical" evidence="4">
    <location>
        <begin position="181"/>
        <end position="203"/>
    </location>
</feature>
<evidence type="ECO:0000313" key="7">
    <source>
        <dbReference type="EMBL" id="BBE30394.1"/>
    </source>
</evidence>
<dbReference type="AlphaFoldDB" id="A0A7G1G5R8"/>
<dbReference type="Pfam" id="PF00015">
    <property type="entry name" value="MCPsignal"/>
    <property type="match status" value="1"/>
</dbReference>
<dbReference type="PROSITE" id="PS50885">
    <property type="entry name" value="HAMP"/>
    <property type="match status" value="1"/>
</dbReference>
<keyword evidence="4" id="KW-0472">Membrane</keyword>
<dbReference type="EMBL" id="AP018712">
    <property type="protein sequence ID" value="BBE30394.1"/>
    <property type="molecule type" value="Genomic_DNA"/>
</dbReference>
<feature type="domain" description="Methyl-accepting transducer" evidence="5">
    <location>
        <begin position="282"/>
        <end position="511"/>
    </location>
</feature>
<dbReference type="GO" id="GO:0004888">
    <property type="term" value="F:transmembrane signaling receptor activity"/>
    <property type="evidence" value="ECO:0007669"/>
    <property type="project" value="InterPro"/>
</dbReference>
<dbReference type="CDD" id="cd11386">
    <property type="entry name" value="MCP_signal"/>
    <property type="match status" value="1"/>
</dbReference>
<evidence type="ECO:0000256" key="3">
    <source>
        <dbReference type="PROSITE-ProRule" id="PRU00284"/>
    </source>
</evidence>
<evidence type="ECO:0000256" key="2">
    <source>
        <dbReference type="ARBA" id="ARBA00029447"/>
    </source>
</evidence>
<accession>A0A7G1G5R8</accession>
<name>A0A7G1G5R8_9BACT</name>
<proteinExistence type="inferred from homology"/>
<dbReference type="SMART" id="SM00283">
    <property type="entry name" value="MA"/>
    <property type="match status" value="1"/>
</dbReference>
<dbReference type="CDD" id="cd06225">
    <property type="entry name" value="HAMP"/>
    <property type="match status" value="1"/>
</dbReference>
<dbReference type="PANTHER" id="PTHR32089">
    <property type="entry name" value="METHYL-ACCEPTING CHEMOTAXIS PROTEIN MCPB"/>
    <property type="match status" value="1"/>
</dbReference>
<protein>
    <submittedName>
        <fullName evidence="7">Chemotaxis protein</fullName>
    </submittedName>
</protein>
<evidence type="ECO:0000259" key="5">
    <source>
        <dbReference type="PROSITE" id="PS50111"/>
    </source>
</evidence>
<dbReference type="InterPro" id="IPR003660">
    <property type="entry name" value="HAMP_dom"/>
</dbReference>
<gene>
    <name evidence="7" type="ORF">OSSY52_05350</name>
</gene>
<evidence type="ECO:0000259" key="6">
    <source>
        <dbReference type="PROSITE" id="PS50885"/>
    </source>
</evidence>
<dbReference type="PRINTS" id="PR00260">
    <property type="entry name" value="CHEMTRNSDUCR"/>
</dbReference>
<dbReference type="InParanoid" id="A0A7G1G5R8"/>
<feature type="domain" description="HAMP" evidence="6">
    <location>
        <begin position="202"/>
        <end position="256"/>
    </location>
</feature>
<evidence type="ECO:0000256" key="1">
    <source>
        <dbReference type="ARBA" id="ARBA00023224"/>
    </source>
</evidence>
<evidence type="ECO:0000256" key="4">
    <source>
        <dbReference type="SAM" id="Phobius"/>
    </source>
</evidence>
<dbReference type="GO" id="GO:0016020">
    <property type="term" value="C:membrane"/>
    <property type="evidence" value="ECO:0007669"/>
    <property type="project" value="InterPro"/>
</dbReference>
<keyword evidence="1 3" id="KW-0807">Transducer</keyword>
<reference evidence="7 8" key="1">
    <citation type="submission" date="2018-06" db="EMBL/GenBank/DDBJ databases">
        <title>Genome sequencing of Oceanotoga sp. sy52.</title>
        <authorList>
            <person name="Mori K."/>
        </authorList>
    </citation>
    <scope>NUCLEOTIDE SEQUENCE [LARGE SCALE GENOMIC DNA]</scope>
    <source>
        <strain evidence="8">sy52</strain>
    </source>
</reference>
<dbReference type="GO" id="GO:0006935">
    <property type="term" value="P:chemotaxis"/>
    <property type="evidence" value="ECO:0007669"/>
    <property type="project" value="InterPro"/>
</dbReference>
<dbReference type="PROSITE" id="PS50111">
    <property type="entry name" value="CHEMOTAXIS_TRANSDUC_2"/>
    <property type="match status" value="1"/>
</dbReference>
<feature type="transmembrane region" description="Helical" evidence="4">
    <location>
        <begin position="6"/>
        <end position="26"/>
    </location>
</feature>
<dbReference type="GO" id="GO:0007165">
    <property type="term" value="P:signal transduction"/>
    <property type="evidence" value="ECO:0007669"/>
    <property type="project" value="UniProtKB-KW"/>
</dbReference>
<comment type="similarity">
    <text evidence="2">Belongs to the methyl-accepting chemotaxis (MCP) protein family.</text>
</comment>
<sequence>MSIKKKLMIIMIFSVILFVLITIFMISETNSLNKKWDNYTNTVTKRSELISDIKEQFGYGGAIHLFKNYILRGKDKYIQSFKNKQEKVMESFKEYKLLKDISQEEIKYLDIIENTFKKYGENLDYAVTLKKNNESIEKIDSIIKIDDSPALNSFNELEKIVQTLVNKQTNEFENKIIQLKLLIESGIIIISILLFGTFIYFLYTIKPLYTVRNKLKELSQNEGDLIINIEVKSKDEIGEVSLFFNKFINTFRKSLINFFSKFRNNILQFNSITKELEIFRYNFEDMDKSLSKNMNSLNNVTEYIEQQDASTQEISDNIQNLANTAVELNNVATEISEVSENSKVDLNEMNEIVNSISSNMTPIVTKVKSVSEKAEVINEVVETIASISEQTNLLALNAAIEAARAGEAGKGFAVVADEIRKLAEESRNASESIRENLEEVMTGVNETSDMVVSMSKNIKEVSKVNEKTANKLFELIDSVEKISNYSNNLAASAEEQGAAVEELSASSQNITELVNSLKLDMNSIFEKEQYMNERNYSMVERVSNESNELLNIVNMFSAFKMFNTNDFIEEIEKAKLSHEEWIKKFEESIKNNIKLIEDNPKKCGFGLFIGVNSKNYPENIKEIWEKIIIIHKKLHEYAKQFEYNNKSNNDNLLIKVKETSKELESLLNQIIEKLK</sequence>
<dbReference type="Gene3D" id="1.20.120.30">
    <property type="entry name" value="Aspartate receptor, ligand-binding domain"/>
    <property type="match status" value="1"/>
</dbReference>
<evidence type="ECO:0000313" key="8">
    <source>
        <dbReference type="Proteomes" id="UP000516361"/>
    </source>
</evidence>
<dbReference type="RefSeq" id="WP_190615500.1">
    <property type="nucleotide sequence ID" value="NZ_AP018712.1"/>
</dbReference>
<dbReference type="KEGG" id="ocy:OSSY52_05350"/>
<organism evidence="7 8">
    <name type="scientific">Tepiditoga spiralis</name>
    <dbReference type="NCBI Taxonomy" id="2108365"/>
    <lineage>
        <taxon>Bacteria</taxon>
        <taxon>Thermotogati</taxon>
        <taxon>Thermotogota</taxon>
        <taxon>Thermotogae</taxon>
        <taxon>Petrotogales</taxon>
        <taxon>Petrotogaceae</taxon>
        <taxon>Tepiditoga</taxon>
    </lineage>
</organism>
<dbReference type="PANTHER" id="PTHR32089:SF112">
    <property type="entry name" value="LYSOZYME-LIKE PROTEIN-RELATED"/>
    <property type="match status" value="1"/>
</dbReference>
<keyword evidence="4" id="KW-1133">Transmembrane helix</keyword>
<dbReference type="Gene3D" id="6.10.340.10">
    <property type="match status" value="1"/>
</dbReference>
<dbReference type="Gene3D" id="1.10.287.950">
    <property type="entry name" value="Methyl-accepting chemotaxis protein"/>
    <property type="match status" value="1"/>
</dbReference>
<dbReference type="SUPFAM" id="SSF58104">
    <property type="entry name" value="Methyl-accepting chemotaxis protein (MCP) signaling domain"/>
    <property type="match status" value="1"/>
</dbReference>
<dbReference type="InterPro" id="IPR004089">
    <property type="entry name" value="MCPsignal_dom"/>
</dbReference>
<keyword evidence="8" id="KW-1185">Reference proteome</keyword>
<dbReference type="Proteomes" id="UP000516361">
    <property type="component" value="Chromosome"/>
</dbReference>